<dbReference type="InterPro" id="IPR036942">
    <property type="entry name" value="Beta-barrel_TonB_sf"/>
</dbReference>
<dbReference type="Gene3D" id="2.40.170.20">
    <property type="entry name" value="TonB-dependent receptor, beta-barrel domain"/>
    <property type="match status" value="1"/>
</dbReference>
<dbReference type="OrthoDB" id="7313036at2"/>
<evidence type="ECO:0000256" key="9">
    <source>
        <dbReference type="ARBA" id="ARBA00023136"/>
    </source>
</evidence>
<comment type="caution">
    <text evidence="14">The sequence shown here is derived from an EMBL/GenBank/DDBJ whole genome shotgun (WGS) entry which is preliminary data.</text>
</comment>
<keyword evidence="9 11" id="KW-0472">Membrane</keyword>
<keyword evidence="8" id="KW-0798">TonB box</keyword>
<evidence type="ECO:0000256" key="10">
    <source>
        <dbReference type="ARBA" id="ARBA00023237"/>
    </source>
</evidence>
<evidence type="ECO:0000313" key="15">
    <source>
        <dbReference type="Proteomes" id="UP000310597"/>
    </source>
</evidence>
<dbReference type="PANTHER" id="PTHR32552">
    <property type="entry name" value="FERRICHROME IRON RECEPTOR-RELATED"/>
    <property type="match status" value="1"/>
</dbReference>
<dbReference type="Pfam" id="PF07715">
    <property type="entry name" value="Plug"/>
    <property type="match status" value="1"/>
</dbReference>
<feature type="domain" description="TonB-dependent receptor plug" evidence="13">
    <location>
        <begin position="40"/>
        <end position="148"/>
    </location>
</feature>
<keyword evidence="10 11" id="KW-0998">Cell outer membrane</keyword>
<dbReference type="PROSITE" id="PS52016">
    <property type="entry name" value="TONB_DEPENDENT_REC_3"/>
    <property type="match status" value="1"/>
</dbReference>
<evidence type="ECO:0000256" key="3">
    <source>
        <dbReference type="ARBA" id="ARBA00022452"/>
    </source>
</evidence>
<evidence type="ECO:0000256" key="4">
    <source>
        <dbReference type="ARBA" id="ARBA00022496"/>
    </source>
</evidence>
<proteinExistence type="inferred from homology"/>
<reference evidence="14 15" key="1">
    <citation type="submission" date="2019-04" db="EMBL/GenBank/DDBJ databases">
        <title>Draft Whole-Genome sequence of the purple photosynthetic bacterium Rhodobacter capsulatus SP108 with an indigenous class A beta-lactamase.</title>
        <authorList>
            <person name="Robertson S."/>
            <person name="Meyer T.E."/>
            <person name="Kyndt J.A."/>
        </authorList>
    </citation>
    <scope>NUCLEOTIDE SEQUENCE [LARGE SCALE GENOMIC DNA]</scope>
    <source>
        <strain evidence="14 15">SP108</strain>
    </source>
</reference>
<keyword evidence="12" id="KW-1133">Transmembrane helix</keyword>
<evidence type="ECO:0000259" key="13">
    <source>
        <dbReference type="Pfam" id="PF07715"/>
    </source>
</evidence>
<keyword evidence="4" id="KW-0410">Iron transport</keyword>
<dbReference type="PANTHER" id="PTHR32552:SF81">
    <property type="entry name" value="TONB-DEPENDENT OUTER MEMBRANE RECEPTOR"/>
    <property type="match status" value="1"/>
</dbReference>
<keyword evidence="5 11" id="KW-0812">Transmembrane</keyword>
<evidence type="ECO:0000256" key="2">
    <source>
        <dbReference type="ARBA" id="ARBA00022448"/>
    </source>
</evidence>
<evidence type="ECO:0000313" key="14">
    <source>
        <dbReference type="EMBL" id="TKD14461.1"/>
    </source>
</evidence>
<keyword evidence="7" id="KW-0406">Ion transport</keyword>
<comment type="similarity">
    <text evidence="11">Belongs to the TonB-dependent receptor family.</text>
</comment>
<sequence length="168" mass="16946">MGLFSAVAANGLGLAGAVIGGAIVALDDIVVTGSKRGEKLRDGPGSVAVVDAQKLTEEGGADGASALREIPGAVMYSCGDRNNAFITLRGVGPLLMPLSPDDSSVLTFVDGAPLMLEQSASSYLDLEQVEVLKGPQNTLLGRSTSGGAINLVPALPTITCSGPRIRAV</sequence>
<evidence type="ECO:0000256" key="5">
    <source>
        <dbReference type="ARBA" id="ARBA00022692"/>
    </source>
</evidence>
<evidence type="ECO:0000256" key="1">
    <source>
        <dbReference type="ARBA" id="ARBA00004571"/>
    </source>
</evidence>
<name>A0A4U1JNB1_RHOCA</name>
<dbReference type="SUPFAM" id="SSF56935">
    <property type="entry name" value="Porins"/>
    <property type="match status" value="1"/>
</dbReference>
<accession>A0A4U1JNB1</accession>
<dbReference type="AlphaFoldDB" id="A0A4U1JNB1"/>
<feature type="transmembrane region" description="Helical" evidence="12">
    <location>
        <begin position="12"/>
        <end position="31"/>
    </location>
</feature>
<dbReference type="GO" id="GO:0009279">
    <property type="term" value="C:cell outer membrane"/>
    <property type="evidence" value="ECO:0007669"/>
    <property type="project" value="UniProtKB-SubCell"/>
</dbReference>
<evidence type="ECO:0000256" key="7">
    <source>
        <dbReference type="ARBA" id="ARBA00023065"/>
    </source>
</evidence>
<keyword evidence="6" id="KW-0408">Iron</keyword>
<protein>
    <submittedName>
        <fullName evidence="14">Plug domain-containing protein</fullName>
    </submittedName>
</protein>
<dbReference type="InterPro" id="IPR012910">
    <property type="entry name" value="Plug_dom"/>
</dbReference>
<dbReference type="Proteomes" id="UP000310597">
    <property type="component" value="Unassembled WGS sequence"/>
</dbReference>
<evidence type="ECO:0000256" key="12">
    <source>
        <dbReference type="SAM" id="Phobius"/>
    </source>
</evidence>
<comment type="subcellular location">
    <subcellularLocation>
        <location evidence="1 11">Cell outer membrane</location>
        <topology evidence="1 11">Multi-pass membrane protein</topology>
    </subcellularLocation>
</comment>
<keyword evidence="3 11" id="KW-1134">Transmembrane beta strand</keyword>
<keyword evidence="2 11" id="KW-0813">Transport</keyword>
<dbReference type="GO" id="GO:0006826">
    <property type="term" value="P:iron ion transport"/>
    <property type="evidence" value="ECO:0007669"/>
    <property type="project" value="UniProtKB-KW"/>
</dbReference>
<evidence type="ECO:0000256" key="8">
    <source>
        <dbReference type="ARBA" id="ARBA00023077"/>
    </source>
</evidence>
<dbReference type="EMBL" id="SWJZ01000102">
    <property type="protein sequence ID" value="TKD14461.1"/>
    <property type="molecule type" value="Genomic_DNA"/>
</dbReference>
<dbReference type="InterPro" id="IPR039426">
    <property type="entry name" value="TonB-dep_rcpt-like"/>
</dbReference>
<evidence type="ECO:0000256" key="11">
    <source>
        <dbReference type="PROSITE-ProRule" id="PRU01360"/>
    </source>
</evidence>
<evidence type="ECO:0000256" key="6">
    <source>
        <dbReference type="ARBA" id="ARBA00023004"/>
    </source>
</evidence>
<gene>
    <name evidence="14" type="ORF">FBT96_18225</name>
</gene>
<organism evidence="14 15">
    <name type="scientific">Rhodobacter capsulatus</name>
    <name type="common">Rhodopseudomonas capsulata</name>
    <dbReference type="NCBI Taxonomy" id="1061"/>
    <lineage>
        <taxon>Bacteria</taxon>
        <taxon>Pseudomonadati</taxon>
        <taxon>Pseudomonadota</taxon>
        <taxon>Alphaproteobacteria</taxon>
        <taxon>Rhodobacterales</taxon>
        <taxon>Rhodobacter group</taxon>
        <taxon>Rhodobacter</taxon>
    </lineage>
</organism>